<feature type="region of interest" description="Disordered" evidence="5">
    <location>
        <begin position="309"/>
        <end position="357"/>
    </location>
</feature>
<dbReference type="PROSITE" id="PS50011">
    <property type="entry name" value="PROTEIN_KINASE_DOM"/>
    <property type="match status" value="1"/>
</dbReference>
<dbReference type="CDD" id="cd14014">
    <property type="entry name" value="STKc_PknB_like"/>
    <property type="match status" value="1"/>
</dbReference>
<dbReference type="InterPro" id="IPR000719">
    <property type="entry name" value="Prot_kinase_dom"/>
</dbReference>
<dbReference type="GO" id="GO:0005524">
    <property type="term" value="F:ATP binding"/>
    <property type="evidence" value="ECO:0007669"/>
    <property type="project" value="UniProtKB-KW"/>
</dbReference>
<evidence type="ECO:0000259" key="6">
    <source>
        <dbReference type="PROSITE" id="PS50011"/>
    </source>
</evidence>
<keyword evidence="4" id="KW-0067">ATP-binding</keyword>
<dbReference type="PANTHER" id="PTHR43289:SF6">
    <property type="entry name" value="SERINE_THREONINE-PROTEIN KINASE NEKL-3"/>
    <property type="match status" value="1"/>
</dbReference>
<name>A0A132C0B3_9RHOB</name>
<dbReference type="Gene3D" id="3.30.200.20">
    <property type="entry name" value="Phosphorylase Kinase, domain 1"/>
    <property type="match status" value="1"/>
</dbReference>
<evidence type="ECO:0000313" key="8">
    <source>
        <dbReference type="Proteomes" id="UP000068382"/>
    </source>
</evidence>
<dbReference type="EC" id="2.7.11.1" evidence="7"/>
<accession>A0A132C0B3</accession>
<keyword evidence="2" id="KW-0547">Nucleotide-binding</keyword>
<feature type="domain" description="Protein kinase" evidence="6">
    <location>
        <begin position="27"/>
        <end position="405"/>
    </location>
</feature>
<dbReference type="Gene3D" id="1.10.510.10">
    <property type="entry name" value="Transferase(Phosphotransferase) domain 1"/>
    <property type="match status" value="1"/>
</dbReference>
<evidence type="ECO:0000313" key="7">
    <source>
        <dbReference type="EMBL" id="KUP94024.1"/>
    </source>
</evidence>
<dbReference type="GO" id="GO:0004674">
    <property type="term" value="F:protein serine/threonine kinase activity"/>
    <property type="evidence" value="ECO:0007669"/>
    <property type="project" value="UniProtKB-EC"/>
</dbReference>
<dbReference type="EMBL" id="LPUY01000037">
    <property type="protein sequence ID" value="KUP94024.1"/>
    <property type="molecule type" value="Genomic_DNA"/>
</dbReference>
<dbReference type="InterPro" id="IPR011009">
    <property type="entry name" value="Kinase-like_dom_sf"/>
</dbReference>
<feature type="compositionally biased region" description="Low complexity" evidence="5">
    <location>
        <begin position="441"/>
        <end position="452"/>
    </location>
</feature>
<evidence type="ECO:0000256" key="3">
    <source>
        <dbReference type="ARBA" id="ARBA00022777"/>
    </source>
</evidence>
<dbReference type="OrthoDB" id="9801841at2"/>
<comment type="caution">
    <text evidence="7">The sequence shown here is derived from an EMBL/GenBank/DDBJ whole genome shotgun (WGS) entry which is preliminary data.</text>
</comment>
<dbReference type="Proteomes" id="UP000068382">
    <property type="component" value="Unassembled WGS sequence"/>
</dbReference>
<proteinExistence type="predicted"/>
<keyword evidence="8" id="KW-1185">Reference proteome</keyword>
<evidence type="ECO:0000256" key="4">
    <source>
        <dbReference type="ARBA" id="ARBA00022840"/>
    </source>
</evidence>
<feature type="region of interest" description="Disordered" evidence="5">
    <location>
        <begin position="379"/>
        <end position="480"/>
    </location>
</feature>
<evidence type="ECO:0000256" key="5">
    <source>
        <dbReference type="SAM" id="MobiDB-lite"/>
    </source>
</evidence>
<dbReference type="SUPFAM" id="SSF56112">
    <property type="entry name" value="Protein kinase-like (PK-like)"/>
    <property type="match status" value="1"/>
</dbReference>
<sequence>MLPQPAPSLPASDAALSGGARLLQGQYQIEQPLIAGGFGITYLARDSLDRRVVIKECFPAEVCERDGTQVRPRGPAQLRIYKTVLRNFLREAHLLARAVHPNIVPVHQVFRENGTGYIAMDFVDGLDLLALQETQGHRLTAEMRQACLTQALGALAALHDQGILHRDISPDNLIWTRDNRLMLIDFGAACTVCPEEQAASEGAMAVKDGYSPHELYERGAIARPSSDLYALGATMVFLLTGEAPAAGPDRLAAVARGDMDPLMHLLPDNRPDAALWHSVAKALSVLPGARYQSAADWLADLRATGTVASAPPAPVAETKAEPGPLQDTPVVPEAQASTPQAPERQPPEEQPPAASADAAPPLDLRIAALVAETNDTITAGLPRTLRPEPDSSPAPTQSPGNGQFVDIFGQPVSDLQAWLADQDSPRARGPRKPAEGSATGNNRNAPAASAPRQEQDTPAKRGLGRLFAPRSAAPKTATTP</sequence>
<dbReference type="PANTHER" id="PTHR43289">
    <property type="entry name" value="MITOGEN-ACTIVATED PROTEIN KINASE KINASE KINASE 20-RELATED"/>
    <property type="match status" value="1"/>
</dbReference>
<dbReference type="Pfam" id="PF00069">
    <property type="entry name" value="Pkinase"/>
    <property type="match status" value="1"/>
</dbReference>
<dbReference type="RefSeq" id="WP_068241104.1">
    <property type="nucleotide sequence ID" value="NZ_LPUY01000037.1"/>
</dbReference>
<organism evidence="7 8">
    <name type="scientific">Tritonibacter horizontis</name>
    <dbReference type="NCBI Taxonomy" id="1768241"/>
    <lineage>
        <taxon>Bacteria</taxon>
        <taxon>Pseudomonadati</taxon>
        <taxon>Pseudomonadota</taxon>
        <taxon>Alphaproteobacteria</taxon>
        <taxon>Rhodobacterales</taxon>
        <taxon>Paracoccaceae</taxon>
        <taxon>Tritonibacter</taxon>
    </lineage>
</organism>
<dbReference type="PATRIC" id="fig|1768241.3.peg.1154"/>
<evidence type="ECO:0000256" key="2">
    <source>
        <dbReference type="ARBA" id="ARBA00022741"/>
    </source>
</evidence>
<dbReference type="AlphaFoldDB" id="A0A132C0B3"/>
<evidence type="ECO:0000256" key="1">
    <source>
        <dbReference type="ARBA" id="ARBA00022679"/>
    </source>
</evidence>
<reference evidence="7 8" key="1">
    <citation type="submission" date="2015-12" db="EMBL/GenBank/DDBJ databases">
        <title>Genome sequence of the marine Rhodobacteraceae strain O3.65, Candidatus Tritonibacter horizontis.</title>
        <authorList>
            <person name="Poehlein A."/>
            <person name="Giebel H.A."/>
            <person name="Voget S."/>
            <person name="Brinkhoff T."/>
        </authorList>
    </citation>
    <scope>NUCLEOTIDE SEQUENCE [LARGE SCALE GENOMIC DNA]</scope>
    <source>
        <strain evidence="7 8">O3.65</strain>
    </source>
</reference>
<gene>
    <name evidence="7" type="primary">stkP</name>
    <name evidence="7" type="ORF">TRIHO_11100</name>
</gene>
<keyword evidence="1 7" id="KW-0808">Transferase</keyword>
<protein>
    <submittedName>
        <fullName evidence="7">Serine/threonine-protein kinase StkP</fullName>
        <ecNumber evidence="7">2.7.11.1</ecNumber>
    </submittedName>
</protein>
<keyword evidence="3 7" id="KW-0418">Kinase</keyword>